<gene>
    <name evidence="6" type="ordered locus">Emin_0022</name>
</gene>
<accession>B2KAP4</accession>
<evidence type="ECO:0000256" key="2">
    <source>
        <dbReference type="ARBA" id="ARBA00022741"/>
    </source>
</evidence>
<name>B2KAP4_ELUMP</name>
<dbReference type="InterPro" id="IPR027417">
    <property type="entry name" value="P-loop_NTPase"/>
</dbReference>
<dbReference type="GO" id="GO:0005524">
    <property type="term" value="F:ATP binding"/>
    <property type="evidence" value="ECO:0007669"/>
    <property type="project" value="UniProtKB-KW"/>
</dbReference>
<keyword evidence="2" id="KW-0547">Nucleotide-binding</keyword>
<organism evidence="6 7">
    <name type="scientific">Elusimicrobium minutum (strain Pei191)</name>
    <dbReference type="NCBI Taxonomy" id="445932"/>
    <lineage>
        <taxon>Bacteria</taxon>
        <taxon>Pseudomonadati</taxon>
        <taxon>Elusimicrobiota</taxon>
        <taxon>Elusimicrobia</taxon>
        <taxon>Elusimicrobiales</taxon>
        <taxon>Elusimicrobiaceae</taxon>
        <taxon>Elusimicrobium</taxon>
    </lineage>
</organism>
<evidence type="ECO:0000256" key="3">
    <source>
        <dbReference type="ARBA" id="ARBA00022840"/>
    </source>
</evidence>
<dbReference type="InterPro" id="IPR029060">
    <property type="entry name" value="PIN-like_dom_sf"/>
</dbReference>
<dbReference type="Gene3D" id="3.40.50.1010">
    <property type="entry name" value="5'-nuclease"/>
    <property type="match status" value="1"/>
</dbReference>
<dbReference type="InterPro" id="IPR002716">
    <property type="entry name" value="PIN_dom"/>
</dbReference>
<dbReference type="InterPro" id="IPR051451">
    <property type="entry name" value="PhoH2-like"/>
</dbReference>
<sequence>MKKIYVLDTNVLLHDVQAMEAFEDNEIIVPIVVIEELDNFKTHSDERGKNARIVSRALDSYREKGRLSEGVPTNSGGTLRIEMERANVLPTGFVFNKSDNGILNIAYSLKLKEETRKTNKKPVIIVTKDTNLRLKSEALGIEAQDFITDKINFSELYTGVAEVETDASVIDALYKNKTVPLPAAGTYYPNQFIIFKSNDGSKKSAIGRVGNNGEPNVKLLSQTEPVAWGIKPLNKEQRFAMELLLDDSLDIVTLVGAAGTGKTLITLATGLQRTLDEEKYRRLVVCRSIVPVGKDIGFLPGTKEEKLEVWMGAIYDNMAFLADRRNPDEGEEKAKYILDSGKVEIASITHIRGRSLPQQYMIVDDAQNLTPHEMKTILTRAGEGTKVVVTGDPYQIDTPYLDAESNGLTYLVDRFKGQKNHGHVTFTKTERSRLADLASHLL</sequence>
<dbReference type="Pfam" id="PF13638">
    <property type="entry name" value="PIN_4"/>
    <property type="match status" value="1"/>
</dbReference>
<keyword evidence="3" id="KW-0067">ATP-binding</keyword>
<dbReference type="HOGENOM" id="CLU_022283_2_1_0"/>
<dbReference type="GO" id="GO:0005829">
    <property type="term" value="C:cytosol"/>
    <property type="evidence" value="ECO:0007669"/>
    <property type="project" value="TreeGrafter"/>
</dbReference>
<dbReference type="AlphaFoldDB" id="B2KAP4"/>
<dbReference type="PANTHER" id="PTHR30473:SF2">
    <property type="entry name" value="PIN DOMAIN-CONTAINING PROTEIN"/>
    <property type="match status" value="1"/>
</dbReference>
<evidence type="ECO:0000313" key="7">
    <source>
        <dbReference type="Proteomes" id="UP000001029"/>
    </source>
</evidence>
<dbReference type="OrthoDB" id="9766527at2"/>
<feature type="domain" description="PIN" evidence="5">
    <location>
        <begin position="3"/>
        <end position="134"/>
    </location>
</feature>
<dbReference type="Proteomes" id="UP000001029">
    <property type="component" value="Chromosome"/>
</dbReference>
<dbReference type="SUPFAM" id="SSF88723">
    <property type="entry name" value="PIN domain-like"/>
    <property type="match status" value="1"/>
</dbReference>
<reference evidence="6 7" key="1">
    <citation type="journal article" date="2009" name="Appl. Environ. Microbiol.">
        <title>Genomic analysis of 'Elusimicrobium minutum,' the first cultivated representative of the phylum 'Elusimicrobia' (formerly termite group 1).</title>
        <authorList>
            <person name="Herlemann D.P.R."/>
            <person name="Geissinger O."/>
            <person name="Ikeda-Ohtsubo W."/>
            <person name="Kunin V."/>
            <person name="Sun H."/>
            <person name="Lapidus A."/>
            <person name="Hugenholtz P."/>
            <person name="Brune A."/>
        </authorList>
    </citation>
    <scope>NUCLEOTIDE SEQUENCE [LARGE SCALE GENOMIC DNA]</scope>
    <source>
        <strain evidence="6 7">Pei191</strain>
    </source>
</reference>
<dbReference type="SMART" id="SM00670">
    <property type="entry name" value="PINc"/>
    <property type="match status" value="1"/>
</dbReference>
<dbReference type="RefSeq" id="WP_012414205.1">
    <property type="nucleotide sequence ID" value="NC_010644.1"/>
</dbReference>
<dbReference type="Gene3D" id="3.40.50.300">
    <property type="entry name" value="P-loop containing nucleotide triphosphate hydrolases"/>
    <property type="match status" value="1"/>
</dbReference>
<evidence type="ECO:0000256" key="1">
    <source>
        <dbReference type="ARBA" id="ARBA00010393"/>
    </source>
</evidence>
<evidence type="ECO:0000259" key="5">
    <source>
        <dbReference type="SMART" id="SM00670"/>
    </source>
</evidence>
<comment type="similarity">
    <text evidence="4">In the N-terminal section; belongs to the PINc/VapC protein family.</text>
</comment>
<dbReference type="FunFam" id="3.40.50.300:FF:000013">
    <property type="entry name" value="PhoH family ATPase"/>
    <property type="match status" value="1"/>
</dbReference>
<dbReference type="EMBL" id="CP001055">
    <property type="protein sequence ID" value="ACC97590.1"/>
    <property type="molecule type" value="Genomic_DNA"/>
</dbReference>
<keyword evidence="7" id="KW-1185">Reference proteome</keyword>
<dbReference type="KEGG" id="emi:Emin_0022"/>
<protein>
    <submittedName>
        <fullName evidence="6">Phosphate starvation-inducible protein-like putative ATPase</fullName>
    </submittedName>
</protein>
<proteinExistence type="inferred from homology"/>
<dbReference type="Pfam" id="PF02562">
    <property type="entry name" value="PhoH"/>
    <property type="match status" value="1"/>
</dbReference>
<dbReference type="InterPro" id="IPR003714">
    <property type="entry name" value="PhoH"/>
</dbReference>
<evidence type="ECO:0000313" key="6">
    <source>
        <dbReference type="EMBL" id="ACC97590.1"/>
    </source>
</evidence>
<dbReference type="CDD" id="cd09883">
    <property type="entry name" value="PIN_VapC_PhoHL-ATPase"/>
    <property type="match status" value="1"/>
</dbReference>
<evidence type="ECO:0000256" key="4">
    <source>
        <dbReference type="ARBA" id="ARBA00046345"/>
    </source>
</evidence>
<dbReference type="PANTHER" id="PTHR30473">
    <property type="entry name" value="PROTEIN PHOH"/>
    <property type="match status" value="1"/>
</dbReference>
<dbReference type="SUPFAM" id="SSF52540">
    <property type="entry name" value="P-loop containing nucleoside triphosphate hydrolases"/>
    <property type="match status" value="1"/>
</dbReference>
<dbReference type="STRING" id="445932.Emin_0022"/>
<comment type="similarity">
    <text evidence="1">Belongs to the PhoH family.</text>
</comment>